<accession>A0A1I8B163</accession>
<dbReference type="WBParaSite" id="MhA1_Contig121.frz3.gene90">
    <property type="protein sequence ID" value="MhA1_Contig121.frz3.gene90"/>
    <property type="gene ID" value="MhA1_Contig121.frz3.gene90"/>
</dbReference>
<organism evidence="1 2">
    <name type="scientific">Meloidogyne hapla</name>
    <name type="common">Root-knot nematode worm</name>
    <dbReference type="NCBI Taxonomy" id="6305"/>
    <lineage>
        <taxon>Eukaryota</taxon>
        <taxon>Metazoa</taxon>
        <taxon>Ecdysozoa</taxon>
        <taxon>Nematoda</taxon>
        <taxon>Chromadorea</taxon>
        <taxon>Rhabditida</taxon>
        <taxon>Tylenchina</taxon>
        <taxon>Tylenchomorpha</taxon>
        <taxon>Tylenchoidea</taxon>
        <taxon>Meloidogynidae</taxon>
        <taxon>Meloidogyninae</taxon>
        <taxon>Meloidogyne</taxon>
    </lineage>
</organism>
<reference evidence="2" key="1">
    <citation type="submission" date="2016-11" db="UniProtKB">
        <authorList>
            <consortium name="WormBaseParasite"/>
        </authorList>
    </citation>
    <scope>IDENTIFICATION</scope>
</reference>
<dbReference type="AlphaFoldDB" id="A0A1I8B163"/>
<proteinExistence type="predicted"/>
<keyword evidence="1" id="KW-1185">Reference proteome</keyword>
<evidence type="ECO:0000313" key="1">
    <source>
        <dbReference type="Proteomes" id="UP000095281"/>
    </source>
</evidence>
<evidence type="ECO:0000313" key="2">
    <source>
        <dbReference type="WBParaSite" id="MhA1_Contig121.frz3.gene90"/>
    </source>
</evidence>
<protein>
    <submittedName>
        <fullName evidence="2">PUM-HD domain-containing protein</fullName>
    </submittedName>
</protein>
<dbReference type="Proteomes" id="UP000095281">
    <property type="component" value="Unplaced"/>
</dbReference>
<name>A0A1I8B163_MELHA</name>
<sequence>MIEEEGDSFILLLFSDLAKSIYVIISEDYGKHVTSILLCTINKIMPDKSPRHQHNWLMPYLEDIQSCMCDLVNEARNTFGANFSKHIIPSFELAIREINSLFQNQDILNIKTDSLDIRKRKSVQENTEDKLSAICAAGVI</sequence>